<evidence type="ECO:0000256" key="1">
    <source>
        <dbReference type="SAM" id="Coils"/>
    </source>
</evidence>
<comment type="caution">
    <text evidence="2">The sequence shown here is derived from an EMBL/GenBank/DDBJ whole genome shotgun (WGS) entry which is preliminary data.</text>
</comment>
<organism evidence="2 3">
    <name type="scientific">Mesorhizobium humile</name>
    <dbReference type="NCBI Taxonomy" id="3072313"/>
    <lineage>
        <taxon>Bacteria</taxon>
        <taxon>Pseudomonadati</taxon>
        <taxon>Pseudomonadota</taxon>
        <taxon>Alphaproteobacteria</taxon>
        <taxon>Hyphomicrobiales</taxon>
        <taxon>Phyllobacteriaceae</taxon>
        <taxon>Mesorhizobium</taxon>
    </lineage>
</organism>
<accession>A0ABU4YM06</accession>
<sequence length="69" mass="7985">MVEMLNLEVARARQRINRANRSLSRANELADECGGVAINLTLCNRIRVEQQRVIDARARFMKLNPEARY</sequence>
<dbReference type="EMBL" id="JAVIIV010000016">
    <property type="protein sequence ID" value="MDX8488006.1"/>
    <property type="molecule type" value="Genomic_DNA"/>
</dbReference>
<gene>
    <name evidence="2" type="ORF">RFM52_22775</name>
</gene>
<evidence type="ECO:0000313" key="3">
    <source>
        <dbReference type="Proteomes" id="UP001280156"/>
    </source>
</evidence>
<proteinExistence type="predicted"/>
<dbReference type="RefSeq" id="WP_320293587.1">
    <property type="nucleotide sequence ID" value="NZ_JAVIIU010000001.1"/>
</dbReference>
<evidence type="ECO:0000313" key="2">
    <source>
        <dbReference type="EMBL" id="MDX8488006.1"/>
    </source>
</evidence>
<feature type="coiled-coil region" evidence="1">
    <location>
        <begin position="2"/>
        <end position="29"/>
    </location>
</feature>
<name>A0ABU4YM06_9HYPH</name>
<keyword evidence="3" id="KW-1185">Reference proteome</keyword>
<dbReference type="Proteomes" id="UP001280156">
    <property type="component" value="Unassembled WGS sequence"/>
</dbReference>
<reference evidence="2 3" key="1">
    <citation type="submission" date="2023-08" db="EMBL/GenBank/DDBJ databases">
        <title>Implementing the SeqCode for naming new Mesorhizobium species isolated from Vachellia karroo root nodules.</title>
        <authorList>
            <person name="Van Lill M."/>
        </authorList>
    </citation>
    <scope>NUCLEOTIDE SEQUENCE [LARGE SCALE GENOMIC DNA]</scope>
    <source>
        <strain evidence="2 3">VK2B</strain>
    </source>
</reference>
<protein>
    <submittedName>
        <fullName evidence="2">Uncharacterized protein</fullName>
    </submittedName>
</protein>
<keyword evidence="1" id="KW-0175">Coiled coil</keyword>